<proteinExistence type="predicted"/>
<dbReference type="PANTHER" id="PTHR38032">
    <property type="entry name" value="POLYMERASE-RELATED"/>
    <property type="match status" value="1"/>
</dbReference>
<protein>
    <recommendedName>
        <fullName evidence="1">Flagellar Assembly Protein A N-terminal region domain-containing protein</fullName>
    </recommendedName>
</protein>
<reference evidence="2 3" key="1">
    <citation type="submission" date="2018-03" db="EMBL/GenBank/DDBJ databases">
        <title>Genome sequencing of Simplicispira sp.</title>
        <authorList>
            <person name="Kim S.-J."/>
            <person name="Heo J."/>
            <person name="Kwon S.-W."/>
        </authorList>
    </citation>
    <scope>NUCLEOTIDE SEQUENCE [LARGE SCALE GENOMIC DNA]</scope>
    <source>
        <strain evidence="2 3">SC1-8</strain>
    </source>
</reference>
<keyword evidence="3" id="KW-1185">Reference proteome</keyword>
<evidence type="ECO:0000259" key="1">
    <source>
        <dbReference type="Pfam" id="PF20250"/>
    </source>
</evidence>
<dbReference type="InterPro" id="IPR046865">
    <property type="entry name" value="FapA_b_solenoid"/>
</dbReference>
<feature type="domain" description="Flagellar Assembly Protein A N-terminal region" evidence="1">
    <location>
        <begin position="80"/>
        <end position="247"/>
    </location>
</feature>
<dbReference type="Pfam" id="PF03961">
    <property type="entry name" value="FapA"/>
    <property type="match status" value="1"/>
</dbReference>
<dbReference type="RefSeq" id="WP_106446860.1">
    <property type="nucleotide sequence ID" value="NZ_CP027669.1"/>
</dbReference>
<gene>
    <name evidence="2" type="ORF">C6571_11865</name>
</gene>
<dbReference type="Pfam" id="PF20250">
    <property type="entry name" value="FapA_N"/>
    <property type="match status" value="1"/>
</dbReference>
<dbReference type="AlphaFoldDB" id="A0A2S0N1U0"/>
<dbReference type="InterPro" id="IPR046866">
    <property type="entry name" value="FapA_N"/>
</dbReference>
<evidence type="ECO:0000313" key="2">
    <source>
        <dbReference type="EMBL" id="AVO41883.1"/>
    </source>
</evidence>
<sequence>MAFAGMALSETDGKVFLSVEPVDRRECVDAIALHDWLVLEGFGGYQLHHDALERVAKDSAVASSRFVLLVAQRSDAAIGIQVALDAMSAALTIHPAQGGRPANSEDVINALTLAGVVAGIDETAVGQAVAAGTCEGLVVARGALPEDGHDAEFEELIPATPDRTPKLDENGLIDYREHDGFVMVHTGALLMRRKPATPGTAGFTVRGDVLAAKPGLDEPFAPQLAGAKVSDDDPNLLQACLTGQPVRVHGGVMVEPVLRLAEVSMATGNIYYEGTVHVEGDIAQEMKVEAGGDIVVGGLVDGGLLQAGGDINVAGGVIAHARLHAQGSIAARFAEASLLHAGTVIAIHDMAMECELQSLNQILIGTGSPRRGRLIGGRATAMMLIKTPLLGSPTSGVTHLVLGANPVLEARYRDLLARLEQERVAQESLRKLIAQLTASGDPRSMLGRAQASLDHACSTHAQTQLQRDEVEQQLALSRSATVEVGVGVVGAADLAFGKVNMPLRREFRAGNFRLDAEGVLVYTDGSGYAVPVLP</sequence>
<organism evidence="2 3">
    <name type="scientific">Simplicispira suum</name>
    <dbReference type="NCBI Taxonomy" id="2109915"/>
    <lineage>
        <taxon>Bacteria</taxon>
        <taxon>Pseudomonadati</taxon>
        <taxon>Pseudomonadota</taxon>
        <taxon>Betaproteobacteria</taxon>
        <taxon>Burkholderiales</taxon>
        <taxon>Comamonadaceae</taxon>
        <taxon>Simplicispira</taxon>
    </lineage>
</organism>
<name>A0A2S0N1U0_9BURK</name>
<dbReference type="Proteomes" id="UP000239326">
    <property type="component" value="Chromosome"/>
</dbReference>
<accession>A0A2S0N1U0</accession>
<dbReference type="OrthoDB" id="5807941at2"/>
<dbReference type="EMBL" id="CP027669">
    <property type="protein sequence ID" value="AVO41883.1"/>
    <property type="molecule type" value="Genomic_DNA"/>
</dbReference>
<dbReference type="KEGG" id="simp:C6571_11865"/>
<evidence type="ECO:0000313" key="3">
    <source>
        <dbReference type="Proteomes" id="UP000239326"/>
    </source>
</evidence>
<dbReference type="InterPro" id="IPR005646">
    <property type="entry name" value="FapA"/>
</dbReference>
<dbReference type="PANTHER" id="PTHR38032:SF1">
    <property type="entry name" value="RNA-BINDING PROTEIN KHPB N-TERMINAL DOMAIN-CONTAINING PROTEIN"/>
    <property type="match status" value="1"/>
</dbReference>